<evidence type="ECO:0000256" key="1">
    <source>
        <dbReference type="ARBA" id="ARBA00004651"/>
    </source>
</evidence>
<proteinExistence type="inferred from homology"/>
<sequence>MTDQAVTVAQNDVAPSATDPSAGTVPAAPQAPAAPPAPEAAAPSAPVGAPAEAPQAAAPAADPSATAGAPADAPAGAATSAPGLDPTAPAADTPLPPSELTEALSAVLPPAQAQEAASLLADLADKGGPAGMVIAGLSVVALAVILWKLWRMARLGAWSRGQAARAVDLLDAGRPDEALAVAEAGRGARARFAAAALRAQIRDGLSEPHAREAAARQGRETLHAVQSGSRALELIATVAPLLGLLGTVLGMIEAFRQLQEAGGGADPAVLAGGIWQALLTTALGMAVAIPVTAALSGFDAAAERLRHDLEALGADIFARPPSAPAARAAVSAPGAPPEAPAAADDAAAWRAA</sequence>
<comment type="similarity">
    <text evidence="6">Belongs to the exbB/tolQ family.</text>
</comment>
<keyword evidence="2" id="KW-1003">Cell membrane</keyword>
<dbReference type="STRING" id="356660.SAMN05444336_105185"/>
<evidence type="ECO:0000256" key="4">
    <source>
        <dbReference type="ARBA" id="ARBA00022989"/>
    </source>
</evidence>
<evidence type="ECO:0000313" key="11">
    <source>
        <dbReference type="Proteomes" id="UP000199118"/>
    </source>
</evidence>
<keyword evidence="3 8" id="KW-0812">Transmembrane</keyword>
<reference evidence="10 11" key="1">
    <citation type="submission" date="2016-10" db="EMBL/GenBank/DDBJ databases">
        <authorList>
            <person name="de Groot N.N."/>
        </authorList>
    </citation>
    <scope>NUCLEOTIDE SEQUENCE [LARGE SCALE GENOMIC DNA]</scope>
    <source>
        <strain evidence="10 11">DSM 17890</strain>
    </source>
</reference>
<dbReference type="InterPro" id="IPR050790">
    <property type="entry name" value="ExbB/TolQ_transport"/>
</dbReference>
<protein>
    <submittedName>
        <fullName evidence="10">Outer membrane transport energization protein ExbB</fullName>
    </submittedName>
</protein>
<dbReference type="Proteomes" id="UP000199118">
    <property type="component" value="Unassembled WGS sequence"/>
</dbReference>
<evidence type="ECO:0000256" key="5">
    <source>
        <dbReference type="ARBA" id="ARBA00023136"/>
    </source>
</evidence>
<organism evidence="10 11">
    <name type="scientific">Albimonas donghaensis</name>
    <dbReference type="NCBI Taxonomy" id="356660"/>
    <lineage>
        <taxon>Bacteria</taxon>
        <taxon>Pseudomonadati</taxon>
        <taxon>Pseudomonadota</taxon>
        <taxon>Alphaproteobacteria</taxon>
        <taxon>Rhodobacterales</taxon>
        <taxon>Paracoccaceae</taxon>
        <taxon>Albimonas</taxon>
    </lineage>
</organism>
<dbReference type="GO" id="GO:0005886">
    <property type="term" value="C:plasma membrane"/>
    <property type="evidence" value="ECO:0007669"/>
    <property type="project" value="UniProtKB-SubCell"/>
</dbReference>
<keyword evidence="5 8" id="KW-0472">Membrane</keyword>
<dbReference type="Pfam" id="PF01618">
    <property type="entry name" value="MotA_ExbB"/>
    <property type="match status" value="1"/>
</dbReference>
<keyword evidence="6" id="KW-0653">Protein transport</keyword>
<feature type="compositionally biased region" description="Polar residues" evidence="7">
    <location>
        <begin position="1"/>
        <end position="10"/>
    </location>
</feature>
<comment type="subcellular location">
    <subcellularLocation>
        <location evidence="1">Cell membrane</location>
        <topology evidence="1">Multi-pass membrane protein</topology>
    </subcellularLocation>
    <subcellularLocation>
        <location evidence="6">Membrane</location>
        <topology evidence="6">Multi-pass membrane protein</topology>
    </subcellularLocation>
</comment>
<evidence type="ECO:0000256" key="2">
    <source>
        <dbReference type="ARBA" id="ARBA00022475"/>
    </source>
</evidence>
<keyword evidence="6" id="KW-0813">Transport</keyword>
<feature type="transmembrane region" description="Helical" evidence="8">
    <location>
        <begin position="130"/>
        <end position="150"/>
    </location>
</feature>
<dbReference type="PANTHER" id="PTHR30625">
    <property type="entry name" value="PROTEIN TOLQ"/>
    <property type="match status" value="1"/>
</dbReference>
<gene>
    <name evidence="10" type="ORF">SAMN05444336_105185</name>
</gene>
<feature type="transmembrane region" description="Helical" evidence="8">
    <location>
        <begin position="274"/>
        <end position="298"/>
    </location>
</feature>
<name>A0A1H3BYJ2_9RHOB</name>
<dbReference type="PANTHER" id="PTHR30625:SF11">
    <property type="entry name" value="MOTA_TOLQ_EXBB PROTON CHANNEL DOMAIN-CONTAINING PROTEIN"/>
    <property type="match status" value="1"/>
</dbReference>
<evidence type="ECO:0000256" key="3">
    <source>
        <dbReference type="ARBA" id="ARBA00022692"/>
    </source>
</evidence>
<feature type="transmembrane region" description="Helical" evidence="8">
    <location>
        <begin position="234"/>
        <end position="254"/>
    </location>
</feature>
<feature type="compositionally biased region" description="Low complexity" evidence="7">
    <location>
        <begin position="39"/>
        <end position="93"/>
    </location>
</feature>
<feature type="domain" description="MotA/TolQ/ExbB proton channel" evidence="9">
    <location>
        <begin position="189"/>
        <end position="310"/>
    </location>
</feature>
<dbReference type="AlphaFoldDB" id="A0A1H3BYJ2"/>
<dbReference type="InterPro" id="IPR002898">
    <property type="entry name" value="MotA_ExbB_proton_chnl"/>
</dbReference>
<accession>A0A1H3BYJ2</accession>
<keyword evidence="11" id="KW-1185">Reference proteome</keyword>
<evidence type="ECO:0000256" key="7">
    <source>
        <dbReference type="SAM" id="MobiDB-lite"/>
    </source>
</evidence>
<feature type="region of interest" description="Disordered" evidence="7">
    <location>
        <begin position="327"/>
        <end position="352"/>
    </location>
</feature>
<evidence type="ECO:0000256" key="8">
    <source>
        <dbReference type="SAM" id="Phobius"/>
    </source>
</evidence>
<feature type="region of interest" description="Disordered" evidence="7">
    <location>
        <begin position="1"/>
        <end position="97"/>
    </location>
</feature>
<evidence type="ECO:0000259" key="9">
    <source>
        <dbReference type="Pfam" id="PF01618"/>
    </source>
</evidence>
<feature type="compositionally biased region" description="Low complexity" evidence="7">
    <location>
        <begin position="340"/>
        <end position="352"/>
    </location>
</feature>
<dbReference type="EMBL" id="FNMZ01000005">
    <property type="protein sequence ID" value="SDX46269.1"/>
    <property type="molecule type" value="Genomic_DNA"/>
</dbReference>
<keyword evidence="4 8" id="KW-1133">Transmembrane helix</keyword>
<feature type="compositionally biased region" description="Low complexity" evidence="7">
    <location>
        <begin position="22"/>
        <end position="31"/>
    </location>
</feature>
<dbReference type="RefSeq" id="WP_092683264.1">
    <property type="nucleotide sequence ID" value="NZ_FNMZ01000005.1"/>
</dbReference>
<evidence type="ECO:0000313" key="10">
    <source>
        <dbReference type="EMBL" id="SDX46269.1"/>
    </source>
</evidence>
<dbReference type="GO" id="GO:0017038">
    <property type="term" value="P:protein import"/>
    <property type="evidence" value="ECO:0007669"/>
    <property type="project" value="TreeGrafter"/>
</dbReference>
<evidence type="ECO:0000256" key="6">
    <source>
        <dbReference type="RuleBase" id="RU004057"/>
    </source>
</evidence>